<proteinExistence type="predicted"/>
<feature type="region of interest" description="Disordered" evidence="1">
    <location>
        <begin position="1"/>
        <end position="22"/>
    </location>
</feature>
<keyword evidence="3" id="KW-1185">Reference proteome</keyword>
<evidence type="ECO:0000256" key="1">
    <source>
        <dbReference type="SAM" id="MobiDB-lite"/>
    </source>
</evidence>
<accession>A0A9N8W294</accession>
<dbReference type="EMBL" id="CAJVPP010000346">
    <property type="protein sequence ID" value="CAG8472579.1"/>
    <property type="molecule type" value="Genomic_DNA"/>
</dbReference>
<protein>
    <submittedName>
        <fullName evidence="2">1010_t:CDS:1</fullName>
    </submittedName>
</protein>
<sequence length="76" mass="8948">MVDNDENQDVENDDWKGESNNSTLITKDENTFIKTLDQYIDVGKLIADLVDELRTSFKSPSTFNSYRNKYFYDLRI</sequence>
<comment type="caution">
    <text evidence="2">The sequence shown here is derived from an EMBL/GenBank/DDBJ whole genome shotgun (WGS) entry which is preliminary data.</text>
</comment>
<dbReference type="AlphaFoldDB" id="A0A9N8W294"/>
<gene>
    <name evidence="2" type="ORF">FMOSSE_LOCUS2589</name>
</gene>
<reference evidence="2" key="1">
    <citation type="submission" date="2021-06" db="EMBL/GenBank/DDBJ databases">
        <authorList>
            <person name="Kallberg Y."/>
            <person name="Tangrot J."/>
            <person name="Rosling A."/>
        </authorList>
    </citation>
    <scope>NUCLEOTIDE SEQUENCE</scope>
    <source>
        <strain evidence="2">87-6 pot B 2015</strain>
    </source>
</reference>
<feature type="compositionally biased region" description="Acidic residues" evidence="1">
    <location>
        <begin position="1"/>
        <end position="12"/>
    </location>
</feature>
<name>A0A9N8W294_FUNMO</name>
<evidence type="ECO:0000313" key="2">
    <source>
        <dbReference type="EMBL" id="CAG8472579.1"/>
    </source>
</evidence>
<organism evidence="2 3">
    <name type="scientific">Funneliformis mosseae</name>
    <name type="common">Endomycorrhizal fungus</name>
    <name type="synonym">Glomus mosseae</name>
    <dbReference type="NCBI Taxonomy" id="27381"/>
    <lineage>
        <taxon>Eukaryota</taxon>
        <taxon>Fungi</taxon>
        <taxon>Fungi incertae sedis</taxon>
        <taxon>Mucoromycota</taxon>
        <taxon>Glomeromycotina</taxon>
        <taxon>Glomeromycetes</taxon>
        <taxon>Glomerales</taxon>
        <taxon>Glomeraceae</taxon>
        <taxon>Funneliformis</taxon>
    </lineage>
</organism>
<dbReference type="Proteomes" id="UP000789375">
    <property type="component" value="Unassembled WGS sequence"/>
</dbReference>
<evidence type="ECO:0000313" key="3">
    <source>
        <dbReference type="Proteomes" id="UP000789375"/>
    </source>
</evidence>